<dbReference type="EMBL" id="CP053586">
    <property type="protein sequence ID" value="WNZ21722.1"/>
    <property type="molecule type" value="Genomic_DNA"/>
</dbReference>
<keyword evidence="1" id="KW-0472">Membrane</keyword>
<dbReference type="PANTHER" id="PTHR30373">
    <property type="entry name" value="UPF0603 PROTEIN YGCG"/>
    <property type="match status" value="1"/>
</dbReference>
<feature type="transmembrane region" description="Helical" evidence="1">
    <location>
        <begin position="217"/>
        <end position="239"/>
    </location>
</feature>
<evidence type="ECO:0000256" key="1">
    <source>
        <dbReference type="SAM" id="Phobius"/>
    </source>
</evidence>
<dbReference type="Pfam" id="PF04536">
    <property type="entry name" value="TPM_phosphatase"/>
    <property type="match status" value="1"/>
</dbReference>
<gene>
    <name evidence="3" type="ORF">HJG54_01795</name>
</gene>
<evidence type="ECO:0000259" key="2">
    <source>
        <dbReference type="Pfam" id="PF04536"/>
    </source>
</evidence>
<reference evidence="3" key="1">
    <citation type="submission" date="2020-05" db="EMBL/GenBank/DDBJ databases">
        <authorList>
            <person name="Zhu T."/>
            <person name="Keshari N."/>
            <person name="Lu X."/>
        </authorList>
    </citation>
    <scope>NUCLEOTIDE SEQUENCE</scope>
    <source>
        <strain evidence="3">NK1-12</strain>
    </source>
</reference>
<feature type="domain" description="TPM" evidence="2">
    <location>
        <begin position="58"/>
        <end position="183"/>
    </location>
</feature>
<dbReference type="RefSeq" id="WP_316433020.1">
    <property type="nucleotide sequence ID" value="NZ_CP053586.1"/>
</dbReference>
<proteinExistence type="predicted"/>
<evidence type="ECO:0000313" key="3">
    <source>
        <dbReference type="EMBL" id="WNZ21722.1"/>
    </source>
</evidence>
<name>A0AA97AIC0_9CYAN</name>
<dbReference type="AlphaFoldDB" id="A0AA97AIC0"/>
<protein>
    <submittedName>
        <fullName evidence="3">YgcG family protein</fullName>
    </submittedName>
</protein>
<organism evidence="3">
    <name type="scientific">Leptolyngbya sp. NK1-12</name>
    <dbReference type="NCBI Taxonomy" id="2547451"/>
    <lineage>
        <taxon>Bacteria</taxon>
        <taxon>Bacillati</taxon>
        <taxon>Cyanobacteriota</taxon>
        <taxon>Cyanophyceae</taxon>
        <taxon>Leptolyngbyales</taxon>
        <taxon>Leptolyngbyaceae</taxon>
        <taxon>Leptolyngbya group</taxon>
        <taxon>Leptolyngbya</taxon>
    </lineage>
</organism>
<dbReference type="NCBIfam" id="NF047379">
    <property type="entry name" value="photo_II_Psb32"/>
    <property type="match status" value="1"/>
</dbReference>
<keyword evidence="1" id="KW-0812">Transmembrane</keyword>
<accession>A0AA97AIC0</accession>
<dbReference type="PANTHER" id="PTHR30373:SF2">
    <property type="entry name" value="UPF0603 PROTEIN YGCG"/>
    <property type="match status" value="1"/>
</dbReference>
<keyword evidence="1" id="KW-1133">Transmembrane helix</keyword>
<sequence length="244" mass="26733">MVKCLSQLVGWRTLVRAVSTLAFGLFLTLQFWVFTPTPAGATGVYSMPNVAVGEPTWVIDQAETMSRVTRNQISGELGKLAKQTGAEVRFVTIHRLDYGETIENFAQKLFQKWFPTPEDQANQVLLVLDNVTNTIAVQTGDGVKALLSDQMAESVAQETMMVPLRDGNKYNQAFLDASERLVAVLSGQPDPGPPVVDDTVQTEGTFARAEETDDRSATIVVVVLLVLATVIPMATYYLYQAIQS</sequence>
<dbReference type="Gene3D" id="3.10.310.50">
    <property type="match status" value="1"/>
</dbReference>
<dbReference type="InterPro" id="IPR007621">
    <property type="entry name" value="TPM_dom"/>
</dbReference>